<proteinExistence type="predicted"/>
<sequence>MARACSTNACTTRLSAPLWVSTRTRRKACPAERISQVGSMRTTRTTVLKLYVQQAFVKRKGVSYISATPFPRFKSSPLAATVGDDQFEDPLEKLEQLEALLSSTEVDTICGSDGASWKTDAIEIAKGAQQAATEACNLGGTVNVVQLRFELVRYTQLLAMDLKMLQAARTPETVASRISQASSRCQQAIQLARATGLGGSD</sequence>
<keyword evidence="2" id="KW-1185">Reference proteome</keyword>
<evidence type="ECO:0000313" key="1">
    <source>
        <dbReference type="EMBL" id="KAK3286416.1"/>
    </source>
</evidence>
<dbReference type="EMBL" id="LGRX02001277">
    <property type="protein sequence ID" value="KAK3286416.1"/>
    <property type="molecule type" value="Genomic_DNA"/>
</dbReference>
<comment type="caution">
    <text evidence="1">The sequence shown here is derived from an EMBL/GenBank/DDBJ whole genome shotgun (WGS) entry which is preliminary data.</text>
</comment>
<dbReference type="AlphaFoldDB" id="A0AAE0GZY1"/>
<evidence type="ECO:0000313" key="2">
    <source>
        <dbReference type="Proteomes" id="UP001190700"/>
    </source>
</evidence>
<accession>A0AAE0GZY1</accession>
<protein>
    <submittedName>
        <fullName evidence="1">Uncharacterized protein</fullName>
    </submittedName>
</protein>
<dbReference type="Proteomes" id="UP001190700">
    <property type="component" value="Unassembled WGS sequence"/>
</dbReference>
<reference evidence="1 2" key="1">
    <citation type="journal article" date="2015" name="Genome Biol. Evol.">
        <title>Comparative Genomics of a Bacterivorous Green Alga Reveals Evolutionary Causalities and Consequences of Phago-Mixotrophic Mode of Nutrition.</title>
        <authorList>
            <person name="Burns J.A."/>
            <person name="Paasch A."/>
            <person name="Narechania A."/>
            <person name="Kim E."/>
        </authorList>
    </citation>
    <scope>NUCLEOTIDE SEQUENCE [LARGE SCALE GENOMIC DNA]</scope>
    <source>
        <strain evidence="1 2">PLY_AMNH</strain>
    </source>
</reference>
<organism evidence="1 2">
    <name type="scientific">Cymbomonas tetramitiformis</name>
    <dbReference type="NCBI Taxonomy" id="36881"/>
    <lineage>
        <taxon>Eukaryota</taxon>
        <taxon>Viridiplantae</taxon>
        <taxon>Chlorophyta</taxon>
        <taxon>Pyramimonadophyceae</taxon>
        <taxon>Pyramimonadales</taxon>
        <taxon>Pyramimonadaceae</taxon>
        <taxon>Cymbomonas</taxon>
    </lineage>
</organism>
<gene>
    <name evidence="1" type="ORF">CYMTET_6032</name>
</gene>
<name>A0AAE0GZY1_9CHLO</name>